<dbReference type="Proteomes" id="UP000460718">
    <property type="component" value="Unassembled WGS sequence"/>
</dbReference>
<dbReference type="SUPFAM" id="SSF51419">
    <property type="entry name" value="PLP-binding barrel"/>
    <property type="match status" value="1"/>
</dbReference>
<proteinExistence type="predicted"/>
<evidence type="ECO:0000313" key="2">
    <source>
        <dbReference type="Proteomes" id="UP000460718"/>
    </source>
</evidence>
<dbReference type="InterPro" id="IPR029066">
    <property type="entry name" value="PLP-binding_barrel"/>
</dbReference>
<sequence>MSHDARAVIDDLREYELVQALKTCSEGFQSHSLGRARRWVSCGMLLAGVHMNLDNEDENRKVNEISAKLGDSEQTKKKHATQIGLRVNPVVGGGTINATSKPSVTFKFGLAHTTETNPRL</sequence>
<dbReference type="Gene3D" id="3.20.20.10">
    <property type="entry name" value="Alanine racemase"/>
    <property type="match status" value="1"/>
</dbReference>
<name>A0A6A3M371_9STRA</name>
<reference evidence="1 2" key="1">
    <citation type="submission" date="2018-09" db="EMBL/GenBank/DDBJ databases">
        <title>Genomic investigation of the strawberry pathogen Phytophthora fragariae indicates pathogenicity is determined by transcriptional variation in three key races.</title>
        <authorList>
            <person name="Adams T.M."/>
            <person name="Armitage A.D."/>
            <person name="Sobczyk M.K."/>
            <person name="Bates H.J."/>
            <person name="Dunwell J.M."/>
            <person name="Nellist C.F."/>
            <person name="Harrison R.J."/>
        </authorList>
    </citation>
    <scope>NUCLEOTIDE SEQUENCE [LARGE SCALE GENOMIC DNA]</scope>
    <source>
        <strain evidence="1 2">SCRP245</strain>
    </source>
</reference>
<organism evidence="1 2">
    <name type="scientific">Phytophthora fragariae</name>
    <dbReference type="NCBI Taxonomy" id="53985"/>
    <lineage>
        <taxon>Eukaryota</taxon>
        <taxon>Sar</taxon>
        <taxon>Stramenopiles</taxon>
        <taxon>Oomycota</taxon>
        <taxon>Peronosporomycetes</taxon>
        <taxon>Peronosporales</taxon>
        <taxon>Peronosporaceae</taxon>
        <taxon>Phytophthora</taxon>
    </lineage>
</organism>
<dbReference type="AlphaFoldDB" id="A0A6A3M371"/>
<comment type="caution">
    <text evidence="1">The sequence shown here is derived from an EMBL/GenBank/DDBJ whole genome shotgun (WGS) entry which is preliminary data.</text>
</comment>
<accession>A0A6A3M371</accession>
<evidence type="ECO:0000313" key="1">
    <source>
        <dbReference type="EMBL" id="KAE9025932.1"/>
    </source>
</evidence>
<gene>
    <name evidence="1" type="ORF">PF011_g2799</name>
</gene>
<protein>
    <submittedName>
        <fullName evidence="1">Uncharacterized protein</fullName>
    </submittedName>
</protein>
<dbReference type="EMBL" id="QXFW01000086">
    <property type="protein sequence ID" value="KAE9025932.1"/>
    <property type="molecule type" value="Genomic_DNA"/>
</dbReference>